<dbReference type="EMBL" id="BJZR01000003">
    <property type="protein sequence ID" value="GEO90910.1"/>
    <property type="molecule type" value="Genomic_DNA"/>
</dbReference>
<evidence type="ECO:0000256" key="6">
    <source>
        <dbReference type="SAM" id="MobiDB-lite"/>
    </source>
</evidence>
<protein>
    <submittedName>
        <fullName evidence="9">ABC transporter permease</fullName>
    </submittedName>
</protein>
<gene>
    <name evidence="9" type="ORF">AS188_04575</name>
    <name evidence="10" type="ORF">KFL01_02160</name>
</gene>
<comment type="similarity">
    <text evidence="2">Belongs to the EamA transporter family.</text>
</comment>
<feature type="transmembrane region" description="Helical" evidence="7">
    <location>
        <begin position="124"/>
        <end position="144"/>
    </location>
</feature>
<feature type="transmembrane region" description="Helical" evidence="7">
    <location>
        <begin position="39"/>
        <end position="57"/>
    </location>
</feature>
<feature type="transmembrane region" description="Helical" evidence="7">
    <location>
        <begin position="212"/>
        <end position="230"/>
    </location>
</feature>
<feature type="transmembrane region" description="Helical" evidence="7">
    <location>
        <begin position="242"/>
        <end position="261"/>
    </location>
</feature>
<evidence type="ECO:0000313" key="11">
    <source>
        <dbReference type="Proteomes" id="UP000057181"/>
    </source>
</evidence>
<organism evidence="9 11">
    <name type="scientific">Kocuria flava</name>
    <dbReference type="NCBI Taxonomy" id="446860"/>
    <lineage>
        <taxon>Bacteria</taxon>
        <taxon>Bacillati</taxon>
        <taxon>Actinomycetota</taxon>
        <taxon>Actinomycetes</taxon>
        <taxon>Micrococcales</taxon>
        <taxon>Micrococcaceae</taxon>
        <taxon>Kocuria</taxon>
    </lineage>
</organism>
<evidence type="ECO:0000313" key="12">
    <source>
        <dbReference type="Proteomes" id="UP000321155"/>
    </source>
</evidence>
<reference evidence="9 11" key="1">
    <citation type="submission" date="2015-11" db="EMBL/GenBank/DDBJ databases">
        <title>Complete Genome Sequence of Kocuria flava strain HO-9041.</title>
        <authorList>
            <person name="Zhou M."/>
            <person name="Dai J."/>
        </authorList>
    </citation>
    <scope>NUCLEOTIDE SEQUENCE [LARGE SCALE GENOMIC DNA]</scope>
    <source>
        <strain evidence="9 11">HO-9041</strain>
    </source>
</reference>
<feature type="domain" description="EamA" evidence="8">
    <location>
        <begin position="12"/>
        <end position="138"/>
    </location>
</feature>
<dbReference type="PANTHER" id="PTHR32322:SF2">
    <property type="entry name" value="EAMA DOMAIN-CONTAINING PROTEIN"/>
    <property type="match status" value="1"/>
</dbReference>
<keyword evidence="3 7" id="KW-0812">Transmembrane</keyword>
<dbReference type="SUPFAM" id="SSF103481">
    <property type="entry name" value="Multidrug resistance efflux transporter EmrE"/>
    <property type="match status" value="2"/>
</dbReference>
<dbReference type="AlphaFoldDB" id="A0A0U3I7A1"/>
<keyword evidence="12" id="KW-1185">Reference proteome</keyword>
<reference evidence="10 12" key="2">
    <citation type="submission" date="2019-07" db="EMBL/GenBank/DDBJ databases">
        <title>Whole genome shotgun sequence of Kocuria flava NBRC 107626.</title>
        <authorList>
            <person name="Hosoyama A."/>
            <person name="Uohara A."/>
            <person name="Ohji S."/>
            <person name="Ichikawa N."/>
        </authorList>
    </citation>
    <scope>NUCLEOTIDE SEQUENCE [LARGE SCALE GENOMIC DNA]</scope>
    <source>
        <strain evidence="10 12">NBRC 107626</strain>
    </source>
</reference>
<evidence type="ECO:0000256" key="4">
    <source>
        <dbReference type="ARBA" id="ARBA00022989"/>
    </source>
</evidence>
<feature type="transmembrane region" description="Helical" evidence="7">
    <location>
        <begin position="267"/>
        <end position="287"/>
    </location>
</feature>
<feature type="transmembrane region" description="Helical" evidence="7">
    <location>
        <begin position="179"/>
        <end position="200"/>
    </location>
</feature>
<evidence type="ECO:0000313" key="10">
    <source>
        <dbReference type="EMBL" id="GEO90910.1"/>
    </source>
</evidence>
<dbReference type="PANTHER" id="PTHR32322">
    <property type="entry name" value="INNER MEMBRANE TRANSPORTER"/>
    <property type="match status" value="1"/>
</dbReference>
<evidence type="ECO:0000313" key="9">
    <source>
        <dbReference type="EMBL" id="ALU39148.1"/>
    </source>
</evidence>
<evidence type="ECO:0000256" key="2">
    <source>
        <dbReference type="ARBA" id="ARBA00007362"/>
    </source>
</evidence>
<proteinExistence type="inferred from homology"/>
<feature type="domain" description="EamA" evidence="8">
    <location>
        <begin position="149"/>
        <end position="281"/>
    </location>
</feature>
<name>A0A0U3I7A1_9MICC</name>
<dbReference type="InterPro" id="IPR050638">
    <property type="entry name" value="AA-Vitamin_Transporters"/>
</dbReference>
<feature type="region of interest" description="Disordered" evidence="6">
    <location>
        <begin position="288"/>
        <end position="325"/>
    </location>
</feature>
<dbReference type="InterPro" id="IPR000620">
    <property type="entry name" value="EamA_dom"/>
</dbReference>
<dbReference type="InterPro" id="IPR037185">
    <property type="entry name" value="EmrE-like"/>
</dbReference>
<comment type="subcellular location">
    <subcellularLocation>
        <location evidence="1">Membrane</location>
        <topology evidence="1">Multi-pass membrane protein</topology>
    </subcellularLocation>
</comment>
<evidence type="ECO:0000256" key="1">
    <source>
        <dbReference type="ARBA" id="ARBA00004141"/>
    </source>
</evidence>
<sequence>MDAGTTGRARLVLLGALAPVVWGTTYVVTTELLPPDRPMTASLLRALPAGLLLLALTRQLPPAAWWGRLAVLALLNFGAFFPLLFLGAYRLPGGLAAVVGSAQPLVAAALLWTAFRQRTPLPRLLWAAAAVAGVAVAVLGGPVVLDPLGLAAAVAGTAVMAAGVVLTRRWGLPEGLGGIAATGWQLTLGGLMILPLVPLVDTGPFVLDLPAAAGYAWLAVPGGAIAYAAWFHAGRRLPSTSLTLLMPLTPVTAAVLGWAVLGEALTPLQAAGFGLAVLAALAGQLPAPPGLRRRHGSSRTDAPDEPAASRRGAGGGPAPHPGRKG</sequence>
<evidence type="ECO:0000256" key="5">
    <source>
        <dbReference type="ARBA" id="ARBA00023136"/>
    </source>
</evidence>
<dbReference type="Proteomes" id="UP000321155">
    <property type="component" value="Unassembled WGS sequence"/>
</dbReference>
<dbReference type="STRING" id="446860.AS188_04575"/>
<dbReference type="Pfam" id="PF00892">
    <property type="entry name" value="EamA"/>
    <property type="match status" value="2"/>
</dbReference>
<dbReference type="EMBL" id="CP013254">
    <property type="protein sequence ID" value="ALU39148.1"/>
    <property type="molecule type" value="Genomic_DNA"/>
</dbReference>
<feature type="transmembrane region" description="Helical" evidence="7">
    <location>
        <begin position="150"/>
        <end position="167"/>
    </location>
</feature>
<evidence type="ECO:0000256" key="7">
    <source>
        <dbReference type="SAM" id="Phobius"/>
    </source>
</evidence>
<evidence type="ECO:0000259" key="8">
    <source>
        <dbReference type="Pfam" id="PF00892"/>
    </source>
</evidence>
<feature type="transmembrane region" description="Helical" evidence="7">
    <location>
        <begin position="95"/>
        <end position="112"/>
    </location>
</feature>
<dbReference type="Proteomes" id="UP000057181">
    <property type="component" value="Chromosome"/>
</dbReference>
<feature type="transmembrane region" description="Helical" evidence="7">
    <location>
        <begin position="69"/>
        <end position="89"/>
    </location>
</feature>
<dbReference type="KEGG" id="kfv:AS188_04575"/>
<dbReference type="GO" id="GO:0016020">
    <property type="term" value="C:membrane"/>
    <property type="evidence" value="ECO:0007669"/>
    <property type="project" value="UniProtKB-SubCell"/>
</dbReference>
<dbReference type="OrthoDB" id="5430053at2"/>
<accession>A0A0U3I7A1</accession>
<evidence type="ECO:0000256" key="3">
    <source>
        <dbReference type="ARBA" id="ARBA00022692"/>
    </source>
</evidence>
<keyword evidence="5 7" id="KW-0472">Membrane</keyword>
<keyword evidence="4 7" id="KW-1133">Transmembrane helix</keyword>
<dbReference type="RefSeq" id="WP_058857860.1">
    <property type="nucleotide sequence ID" value="NZ_BJZR01000003.1"/>
</dbReference>